<keyword evidence="3" id="KW-1185">Reference proteome</keyword>
<dbReference type="KEGG" id="uli:ETAA1_30470"/>
<dbReference type="AlphaFoldDB" id="A0A517XU97"/>
<feature type="transmembrane region" description="Helical" evidence="1">
    <location>
        <begin position="107"/>
        <end position="130"/>
    </location>
</feature>
<dbReference type="EMBL" id="CP036273">
    <property type="protein sequence ID" value="QDU21082.1"/>
    <property type="molecule type" value="Genomic_DNA"/>
</dbReference>
<keyword evidence="1" id="KW-0812">Transmembrane</keyword>
<evidence type="ECO:0008006" key="4">
    <source>
        <dbReference type="Google" id="ProtNLM"/>
    </source>
</evidence>
<keyword evidence="1" id="KW-1133">Transmembrane helix</keyword>
<sequence length="145" mass="15433">MSASDASLTFLLRLLGAAELAAVVFVVAPLGWMEAVHDRVLGLGPLPTGRIVEYLARHLSALYAVHGAMVVAVSLDVRRYRPLARVLGWSHVGLGVAVGWTDWSAGFAWWWALGEGALVSMCGGAIVLLARQRRAARAVECGAEV</sequence>
<evidence type="ECO:0000313" key="2">
    <source>
        <dbReference type="EMBL" id="QDU21082.1"/>
    </source>
</evidence>
<dbReference type="OrthoDB" id="285245at2"/>
<accession>A0A517XU97</accession>
<proteinExistence type="predicted"/>
<evidence type="ECO:0000313" key="3">
    <source>
        <dbReference type="Proteomes" id="UP000319576"/>
    </source>
</evidence>
<feature type="transmembrane region" description="Helical" evidence="1">
    <location>
        <begin position="82"/>
        <end position="101"/>
    </location>
</feature>
<dbReference type="Proteomes" id="UP000319576">
    <property type="component" value="Chromosome"/>
</dbReference>
<protein>
    <recommendedName>
        <fullName evidence="4">Transmembrane protein</fullName>
    </recommendedName>
</protein>
<dbReference type="RefSeq" id="WP_145239739.1">
    <property type="nucleotide sequence ID" value="NZ_CP036273.1"/>
</dbReference>
<evidence type="ECO:0000256" key="1">
    <source>
        <dbReference type="SAM" id="Phobius"/>
    </source>
</evidence>
<name>A0A517XU97_9BACT</name>
<gene>
    <name evidence="2" type="ORF">ETAA1_30470</name>
</gene>
<feature type="transmembrane region" description="Helical" evidence="1">
    <location>
        <begin position="12"/>
        <end position="35"/>
    </location>
</feature>
<organism evidence="2 3">
    <name type="scientific">Urbifossiella limnaea</name>
    <dbReference type="NCBI Taxonomy" id="2528023"/>
    <lineage>
        <taxon>Bacteria</taxon>
        <taxon>Pseudomonadati</taxon>
        <taxon>Planctomycetota</taxon>
        <taxon>Planctomycetia</taxon>
        <taxon>Gemmatales</taxon>
        <taxon>Gemmataceae</taxon>
        <taxon>Urbifossiella</taxon>
    </lineage>
</organism>
<keyword evidence="1" id="KW-0472">Membrane</keyword>
<reference evidence="2 3" key="1">
    <citation type="submission" date="2019-02" db="EMBL/GenBank/DDBJ databases">
        <title>Deep-cultivation of Planctomycetes and their phenomic and genomic characterization uncovers novel biology.</title>
        <authorList>
            <person name="Wiegand S."/>
            <person name="Jogler M."/>
            <person name="Boedeker C."/>
            <person name="Pinto D."/>
            <person name="Vollmers J."/>
            <person name="Rivas-Marin E."/>
            <person name="Kohn T."/>
            <person name="Peeters S.H."/>
            <person name="Heuer A."/>
            <person name="Rast P."/>
            <person name="Oberbeckmann S."/>
            <person name="Bunk B."/>
            <person name="Jeske O."/>
            <person name="Meyerdierks A."/>
            <person name="Storesund J.E."/>
            <person name="Kallscheuer N."/>
            <person name="Luecker S."/>
            <person name="Lage O.M."/>
            <person name="Pohl T."/>
            <person name="Merkel B.J."/>
            <person name="Hornburger P."/>
            <person name="Mueller R.-W."/>
            <person name="Bruemmer F."/>
            <person name="Labrenz M."/>
            <person name="Spormann A.M."/>
            <person name="Op den Camp H."/>
            <person name="Overmann J."/>
            <person name="Amann R."/>
            <person name="Jetten M.S.M."/>
            <person name="Mascher T."/>
            <person name="Medema M.H."/>
            <person name="Devos D.P."/>
            <person name="Kaster A.-K."/>
            <person name="Ovreas L."/>
            <person name="Rohde M."/>
            <person name="Galperin M.Y."/>
            <person name="Jogler C."/>
        </authorList>
    </citation>
    <scope>NUCLEOTIDE SEQUENCE [LARGE SCALE GENOMIC DNA]</scope>
    <source>
        <strain evidence="2 3">ETA_A1</strain>
    </source>
</reference>